<evidence type="ECO:0000313" key="3">
    <source>
        <dbReference type="Proteomes" id="UP001156498"/>
    </source>
</evidence>
<organism evidence="2 3">
    <name type="scientific">Streptomonospora nanhaiensis</name>
    <dbReference type="NCBI Taxonomy" id="1323731"/>
    <lineage>
        <taxon>Bacteria</taxon>
        <taxon>Bacillati</taxon>
        <taxon>Actinomycetota</taxon>
        <taxon>Actinomycetes</taxon>
        <taxon>Streptosporangiales</taxon>
        <taxon>Nocardiopsidaceae</taxon>
        <taxon>Streptomonospora</taxon>
    </lineage>
</organism>
<dbReference type="SUPFAM" id="SSF56112">
    <property type="entry name" value="Protein kinase-like (PK-like)"/>
    <property type="match status" value="1"/>
</dbReference>
<sequence length="308" mass="34520">MMVPTDALAELRRIHEHEPALLDGPLPEWGLTPLSGGRSNRVYRWDSPAGPVCLKLYRTDKRDRSGSEALALSHLERHGVDRVPRLLWHDDHDVLPAAALTLLPGALLEADAHLGRPWPALVEKLREMLNVPVGPFAELSRSESAGHYIHRITRVWAPALREAEPGPLTRDLEAMSAVWEDAGDAHTLAAPAPRVFSHGDSNLLNWLWNEATGTIAVVDFEFAGYSDTAYEAAELVEHISMRHIDDDTLRALAVDIGVDGGHRERFLAAQRTCALRWLAVLWRQRGKRAEEFDVQRERVRLLQQAPFL</sequence>
<dbReference type="Pfam" id="PF01636">
    <property type="entry name" value="APH"/>
    <property type="match status" value="1"/>
</dbReference>
<dbReference type="Proteomes" id="UP001156498">
    <property type="component" value="Chromosome"/>
</dbReference>
<protein>
    <submittedName>
        <fullName evidence="2">Aminoglycoside phosphotransferase family protein</fullName>
    </submittedName>
</protein>
<dbReference type="RefSeq" id="WP_267945196.1">
    <property type="nucleotide sequence ID" value="NZ_CP113264.1"/>
</dbReference>
<dbReference type="Gene3D" id="3.90.1200.10">
    <property type="match status" value="1"/>
</dbReference>
<dbReference type="EMBL" id="CP113264">
    <property type="protein sequence ID" value="WAE71393.1"/>
    <property type="molecule type" value="Genomic_DNA"/>
</dbReference>
<evidence type="ECO:0000313" key="2">
    <source>
        <dbReference type="EMBL" id="WAE71393.1"/>
    </source>
</evidence>
<keyword evidence="3" id="KW-1185">Reference proteome</keyword>
<feature type="domain" description="Aminoglycoside phosphotransferase" evidence="1">
    <location>
        <begin position="31"/>
        <end position="257"/>
    </location>
</feature>
<accession>A0ABY6YGM2</accession>
<evidence type="ECO:0000259" key="1">
    <source>
        <dbReference type="Pfam" id="PF01636"/>
    </source>
</evidence>
<reference evidence="2 3" key="1">
    <citation type="journal article" date="2013" name="Int. J. Syst. Evol. Microbiol.">
        <title>Description of Streptomonospora sediminis sp. nov. and Streptomonospora nanhaiensis sp. nov., and reclassification of Nocardiopsis arabia Hozzein &amp; Goodfellow 2008 as Streptomonospora arabica comb. nov. and emended description of the genus Streptomonospora.</title>
        <authorList>
            <person name="Zhang D.F."/>
            <person name="Pan H.Q."/>
            <person name="He J."/>
            <person name="Zhang X.M."/>
            <person name="Zhang Y.G."/>
            <person name="Klenk H.P."/>
            <person name="Hu J.C."/>
            <person name="Li W.J."/>
        </authorList>
    </citation>
    <scope>NUCLEOTIDE SEQUENCE [LARGE SCALE GENOMIC DNA]</scope>
    <source>
        <strain evidence="2 3">12A09</strain>
    </source>
</reference>
<gene>
    <name evidence="2" type="ORF">OUQ99_19380</name>
</gene>
<proteinExistence type="predicted"/>
<dbReference type="InterPro" id="IPR011009">
    <property type="entry name" value="Kinase-like_dom_sf"/>
</dbReference>
<dbReference type="InterPro" id="IPR002575">
    <property type="entry name" value="Aminoglycoside_PTrfase"/>
</dbReference>
<name>A0ABY6YGM2_9ACTN</name>